<dbReference type="InterPro" id="IPR025487">
    <property type="entry name" value="DUF4379"/>
</dbReference>
<feature type="compositionally biased region" description="Polar residues" evidence="1">
    <location>
        <begin position="529"/>
        <end position="545"/>
    </location>
</feature>
<dbReference type="InterPro" id="IPR011335">
    <property type="entry name" value="Restrct_endonuc-II-like"/>
</dbReference>
<reference evidence="4" key="1">
    <citation type="submission" date="2022-10" db="EMBL/GenBank/DDBJ databases">
        <title>The complete genomes of actinobacterial strains from the NBC collection.</title>
        <authorList>
            <person name="Joergensen T.S."/>
            <person name="Alvarez Arevalo M."/>
            <person name="Sterndorff E.B."/>
            <person name="Faurdal D."/>
            <person name="Vuksanovic O."/>
            <person name="Mourched A.-S."/>
            <person name="Charusanti P."/>
            <person name="Shaw S."/>
            <person name="Blin K."/>
            <person name="Weber T."/>
        </authorList>
    </citation>
    <scope>NUCLEOTIDE SEQUENCE</scope>
    <source>
        <strain evidence="4">NBC_01393</strain>
    </source>
</reference>
<dbReference type="SUPFAM" id="SSF53756">
    <property type="entry name" value="UDP-Glycosyltransferase/glycogen phosphorylase"/>
    <property type="match status" value="1"/>
</dbReference>
<feature type="region of interest" description="Disordered" evidence="1">
    <location>
        <begin position="508"/>
        <end position="608"/>
    </location>
</feature>
<name>A0AAU3I911_9ACTN</name>
<dbReference type="SUPFAM" id="SSF52980">
    <property type="entry name" value="Restriction endonuclease-like"/>
    <property type="match status" value="1"/>
</dbReference>
<dbReference type="Gene3D" id="3.40.960.10">
    <property type="entry name" value="VSR Endonuclease"/>
    <property type="match status" value="1"/>
</dbReference>
<feature type="domain" description="Helicase-associated" evidence="2">
    <location>
        <begin position="435"/>
        <end position="486"/>
    </location>
</feature>
<evidence type="ECO:0000259" key="2">
    <source>
        <dbReference type="Pfam" id="PF03457"/>
    </source>
</evidence>
<dbReference type="Gene3D" id="6.10.140.530">
    <property type="match status" value="1"/>
</dbReference>
<organism evidence="4">
    <name type="scientific">Streptomyces sp. NBC_01393</name>
    <dbReference type="NCBI Taxonomy" id="2903851"/>
    <lineage>
        <taxon>Bacteria</taxon>
        <taxon>Bacillati</taxon>
        <taxon>Actinomycetota</taxon>
        <taxon>Actinomycetes</taxon>
        <taxon>Kitasatosporales</taxon>
        <taxon>Streptomycetaceae</taxon>
        <taxon>Streptomyces</taxon>
    </lineage>
</organism>
<evidence type="ECO:0000259" key="3">
    <source>
        <dbReference type="Pfam" id="PF14311"/>
    </source>
</evidence>
<dbReference type="Pfam" id="PF03457">
    <property type="entry name" value="HA"/>
    <property type="match status" value="1"/>
</dbReference>
<proteinExistence type="predicted"/>
<dbReference type="Pfam" id="PF14311">
    <property type="entry name" value="DUF4379"/>
    <property type="match status" value="1"/>
</dbReference>
<feature type="domain" description="Treble clef zinc finger" evidence="3">
    <location>
        <begin position="225"/>
        <end position="282"/>
    </location>
</feature>
<dbReference type="AlphaFoldDB" id="A0AAU3I911"/>
<accession>A0AAU3I911</accession>
<evidence type="ECO:0000313" key="4">
    <source>
        <dbReference type="EMBL" id="WTZ14357.1"/>
    </source>
</evidence>
<protein>
    <submittedName>
        <fullName evidence="4">Zinc-ribbon domain-containing protein</fullName>
    </submittedName>
</protein>
<dbReference type="EMBL" id="CP109546">
    <property type="protein sequence ID" value="WTZ14357.1"/>
    <property type="molecule type" value="Genomic_DNA"/>
</dbReference>
<sequence length="608" mass="66544">MARLLHSDNPHRTTEALRLAKTADLNDEDIQLLTNTPWQKWIHAPYWLARLRQTVPHAGHLVAVSDHDQDLAARLLHLRHQIPVIANGVDTHAFRPQHQDDDQCLAHLRQWLVTDPRGGGPGGTPGSIRYTEYDLARFRTPDGRLRPILLRVGRSLDFKRVPVLLRAFAAARARLDPAPVLLPMGPDHRWCTTVANRARNGYGCPFCLNQRVSVTNSLATLFPQIAGELAPDLNGGRTAHHYVATSSTTATWRCAFGHSWTVPVVARTRAAANGGGGCPDCYPTRASLRQLALASALAHALPNLMVDSRPAPVRGLDGRTREPDITIPALRLALEYDGSFYHRGRDTHDAAKSQALRTVGWQVVRLRETELAPTHDHDLVVPILPAAQADTLVPELLTHLLTFLDAPSHAVLAAEIGAARIVERPTWQWTSPPPRFEERLQALRVFAGREGHGRPVGTHWEGDCALGGWVMEQRRLYRAGKLPPCRSSSSKRYPGGCGTGARFAGRCSPTPWIRLSPEPVMPAPRTDTLRTGTRSGSKSLPSVPTISRERSRLPGSGNSKRAQGGSGGRSGPNKPPSRSTCSPSDNICASARRSPTPCPEVERPALPR</sequence>
<dbReference type="InterPro" id="IPR005114">
    <property type="entry name" value="Helicase_assoc"/>
</dbReference>
<gene>
    <name evidence="4" type="ORF">OG699_44280</name>
</gene>
<dbReference type="Gene3D" id="3.40.50.2000">
    <property type="entry name" value="Glycogen Phosphorylase B"/>
    <property type="match status" value="1"/>
</dbReference>
<evidence type="ECO:0000256" key="1">
    <source>
        <dbReference type="SAM" id="MobiDB-lite"/>
    </source>
</evidence>
<feature type="compositionally biased region" description="Polar residues" evidence="1">
    <location>
        <begin position="576"/>
        <end position="587"/>
    </location>
</feature>